<dbReference type="InterPro" id="IPR051794">
    <property type="entry name" value="PG_Endopeptidase_C40"/>
</dbReference>
<evidence type="ECO:0000256" key="3">
    <source>
        <dbReference type="ARBA" id="ARBA00022801"/>
    </source>
</evidence>
<gene>
    <name evidence="7" type="ORF">B840_08465</name>
</gene>
<protein>
    <submittedName>
        <fullName evidence="7">Cell wall-associated hydrolase</fullName>
    </submittedName>
</protein>
<evidence type="ECO:0000313" key="8">
    <source>
        <dbReference type="Proteomes" id="UP000031928"/>
    </source>
</evidence>
<dbReference type="SUPFAM" id="SSF54001">
    <property type="entry name" value="Cysteine proteinases"/>
    <property type="match status" value="1"/>
</dbReference>
<dbReference type="PROSITE" id="PS51935">
    <property type="entry name" value="NLPC_P60"/>
    <property type="match status" value="1"/>
</dbReference>
<dbReference type="EMBL" id="CP007790">
    <property type="protein sequence ID" value="AJK69291.1"/>
    <property type="molecule type" value="Genomic_DNA"/>
</dbReference>
<dbReference type="AlphaFoldDB" id="A0A0B6TX47"/>
<dbReference type="InterPro" id="IPR038765">
    <property type="entry name" value="Papain-like_cys_pep_sf"/>
</dbReference>
<dbReference type="PANTHER" id="PTHR47359">
    <property type="entry name" value="PEPTIDOGLYCAN DL-ENDOPEPTIDASE CWLO"/>
    <property type="match status" value="1"/>
</dbReference>
<keyword evidence="3 7" id="KW-0378">Hydrolase</keyword>
<keyword evidence="5" id="KW-0175">Coiled coil</keyword>
<proteinExistence type="inferred from homology"/>
<name>A0A0B6TX47_9CORY</name>
<dbReference type="Proteomes" id="UP000031928">
    <property type="component" value="Chromosome"/>
</dbReference>
<dbReference type="STRING" id="1224162.B840_08465"/>
<reference evidence="7 8" key="1">
    <citation type="submission" date="2014-05" db="EMBL/GenBank/DDBJ databases">
        <title>Complete genome sequence of Corynebacterium marinum DSM 44953.</title>
        <authorList>
            <person name="Schaffert L."/>
            <person name="Albersmeier A."/>
            <person name="Kalinowski J."/>
            <person name="Ruckert C."/>
        </authorList>
    </citation>
    <scope>NUCLEOTIDE SEQUENCE [LARGE SCALE GENOMIC DNA]</scope>
    <source>
        <strain evidence="7 8">DSM 44953</strain>
    </source>
</reference>
<evidence type="ECO:0000256" key="5">
    <source>
        <dbReference type="SAM" id="Coils"/>
    </source>
</evidence>
<dbReference type="Pfam" id="PF00877">
    <property type="entry name" value="NLPC_P60"/>
    <property type="match status" value="1"/>
</dbReference>
<comment type="similarity">
    <text evidence="1">Belongs to the peptidase C40 family.</text>
</comment>
<accession>A0A0B6TX47</accession>
<dbReference type="GO" id="GO:0008234">
    <property type="term" value="F:cysteine-type peptidase activity"/>
    <property type="evidence" value="ECO:0007669"/>
    <property type="project" value="UniProtKB-KW"/>
</dbReference>
<evidence type="ECO:0000256" key="4">
    <source>
        <dbReference type="ARBA" id="ARBA00022807"/>
    </source>
</evidence>
<sequence length="375" mass="40084">MSPVRTRGRGQRAFRVRMAIVVPVFPPATCLLKDSHLRLHTVFSHRLRSTTAAALGAVILTSGVAVPAHADDIDSLIATMEEVSHEASATSEQVKQLASEIEGGQDRIDGLRNRADEAQRRAEAALAAQQDHQQEVDGLAGAKYRGLMIDPVTNAIAAATPQNAIDRAAYLATLTRNTERAVDKLADATAEAGRSHTDASRMLAEAGFEQSQLENRHRELAEEQERLDVRVREIEEKVSSLDAETRAAWENKNNPLEPVIPAAGSGAVAAALGKLGSPYGWGAAGPGQFDCSGLMLWAYQQQGKTIPRTSQAQLAGGTPVSRAELQPGDIVGYFPGVTHVGMYIGNGQLVHASDYGIPVQVVSVDSMPWAGAVRY</sequence>
<evidence type="ECO:0000259" key="6">
    <source>
        <dbReference type="PROSITE" id="PS51935"/>
    </source>
</evidence>
<dbReference type="PANTHER" id="PTHR47359:SF3">
    <property type="entry name" value="NLP_P60 DOMAIN-CONTAINING PROTEIN-RELATED"/>
    <property type="match status" value="1"/>
</dbReference>
<evidence type="ECO:0000313" key="7">
    <source>
        <dbReference type="EMBL" id="AJK69291.1"/>
    </source>
</evidence>
<evidence type="ECO:0000256" key="2">
    <source>
        <dbReference type="ARBA" id="ARBA00022670"/>
    </source>
</evidence>
<organism evidence="7 8">
    <name type="scientific">Corynebacterium marinum DSM 44953</name>
    <dbReference type="NCBI Taxonomy" id="1224162"/>
    <lineage>
        <taxon>Bacteria</taxon>
        <taxon>Bacillati</taxon>
        <taxon>Actinomycetota</taxon>
        <taxon>Actinomycetes</taxon>
        <taxon>Mycobacteriales</taxon>
        <taxon>Corynebacteriaceae</taxon>
        <taxon>Corynebacterium</taxon>
    </lineage>
</organism>
<feature type="coiled-coil region" evidence="5">
    <location>
        <begin position="171"/>
        <end position="244"/>
    </location>
</feature>
<keyword evidence="2" id="KW-0645">Protease</keyword>
<dbReference type="Gene3D" id="3.90.1720.10">
    <property type="entry name" value="endopeptidase domain like (from Nostoc punctiforme)"/>
    <property type="match status" value="1"/>
</dbReference>
<keyword evidence="4" id="KW-0788">Thiol protease</keyword>
<evidence type="ECO:0000256" key="1">
    <source>
        <dbReference type="ARBA" id="ARBA00007074"/>
    </source>
</evidence>
<dbReference type="KEGG" id="cmq:B840_08465"/>
<feature type="domain" description="NlpC/P60" evidence="6">
    <location>
        <begin position="261"/>
        <end position="375"/>
    </location>
</feature>
<dbReference type="HOGENOM" id="CLU_034085_1_1_11"/>
<feature type="coiled-coil region" evidence="5">
    <location>
        <begin position="80"/>
        <end position="135"/>
    </location>
</feature>
<dbReference type="InterPro" id="IPR000064">
    <property type="entry name" value="NLP_P60_dom"/>
</dbReference>
<keyword evidence="8" id="KW-1185">Reference proteome</keyword>
<dbReference type="GO" id="GO:0006508">
    <property type="term" value="P:proteolysis"/>
    <property type="evidence" value="ECO:0007669"/>
    <property type="project" value="UniProtKB-KW"/>
</dbReference>